<accession>A0A6P8BDQ6</accession>
<evidence type="ECO:0000313" key="1">
    <source>
        <dbReference type="Proteomes" id="UP000515153"/>
    </source>
</evidence>
<reference evidence="2" key="1">
    <citation type="journal article" date="2019" name="Mol. Biol. Evol.">
        <title>Blast fungal genomes show frequent chromosomal changes, gene gains and losses, and effector gene turnover.</title>
        <authorList>
            <person name="Gomez Luciano L.B."/>
            <person name="Jason Tsai I."/>
            <person name="Chuma I."/>
            <person name="Tosa Y."/>
            <person name="Chen Y.H."/>
            <person name="Li J.Y."/>
            <person name="Li M.Y."/>
            <person name="Jade Lu M.Y."/>
            <person name="Nakayashiki H."/>
            <person name="Li W.H."/>
        </authorList>
    </citation>
    <scope>NUCLEOTIDE SEQUENCE</scope>
    <source>
        <strain evidence="2">NI907</strain>
    </source>
</reference>
<dbReference type="Proteomes" id="UP000515153">
    <property type="component" value="Unplaced"/>
</dbReference>
<protein>
    <submittedName>
        <fullName evidence="2">Uncharacterized protein</fullName>
    </submittedName>
</protein>
<dbReference type="AlphaFoldDB" id="A0A6P8BDQ6"/>
<dbReference type="KEGG" id="pgri:PgNI_02976"/>
<organism evidence="1 2">
    <name type="scientific">Pyricularia grisea</name>
    <name type="common">Crabgrass-specific blast fungus</name>
    <name type="synonym">Magnaporthe grisea</name>
    <dbReference type="NCBI Taxonomy" id="148305"/>
    <lineage>
        <taxon>Eukaryota</taxon>
        <taxon>Fungi</taxon>
        <taxon>Dikarya</taxon>
        <taxon>Ascomycota</taxon>
        <taxon>Pezizomycotina</taxon>
        <taxon>Sordariomycetes</taxon>
        <taxon>Sordariomycetidae</taxon>
        <taxon>Magnaporthales</taxon>
        <taxon>Pyriculariaceae</taxon>
        <taxon>Pyricularia</taxon>
    </lineage>
</organism>
<dbReference type="RefSeq" id="XP_030985169.1">
    <property type="nucleotide sequence ID" value="XM_031123032.1"/>
</dbReference>
<feature type="non-terminal residue" evidence="2">
    <location>
        <position position="1"/>
    </location>
</feature>
<sequence>TADGRHPHTCKRLVTFEATTIFFYLLCNPPSWFIDPSISGLSCTTFEAADALLHTNSARTEKNLFTHMHPAFGRLRLIYADVGFN</sequence>
<reference evidence="2" key="2">
    <citation type="submission" date="2019-10" db="EMBL/GenBank/DDBJ databases">
        <authorList>
            <consortium name="NCBI Genome Project"/>
        </authorList>
    </citation>
    <scope>NUCLEOTIDE SEQUENCE</scope>
    <source>
        <strain evidence="2">NI907</strain>
    </source>
</reference>
<evidence type="ECO:0000313" key="2">
    <source>
        <dbReference type="RefSeq" id="XP_030985169.1"/>
    </source>
</evidence>
<dbReference type="GeneID" id="41957943"/>
<proteinExistence type="predicted"/>
<reference evidence="2" key="3">
    <citation type="submission" date="2025-08" db="UniProtKB">
        <authorList>
            <consortium name="RefSeq"/>
        </authorList>
    </citation>
    <scope>IDENTIFICATION</scope>
    <source>
        <strain evidence="2">NI907</strain>
    </source>
</reference>
<name>A0A6P8BDQ6_PYRGI</name>
<keyword evidence="1" id="KW-1185">Reference proteome</keyword>
<gene>
    <name evidence="2" type="ORF">PgNI_02976</name>
</gene>